<dbReference type="InterPro" id="IPR036086">
    <property type="entry name" value="ParB/Sulfiredoxin_sf"/>
</dbReference>
<dbReference type="Proteomes" id="UP000647424">
    <property type="component" value="Unassembled WGS sequence"/>
</dbReference>
<dbReference type="SUPFAM" id="SSF110849">
    <property type="entry name" value="ParB/Sulfiredoxin"/>
    <property type="match status" value="1"/>
</dbReference>
<dbReference type="InterPro" id="IPR050336">
    <property type="entry name" value="Chromosome_partition/occlusion"/>
</dbReference>
<keyword evidence="2" id="KW-0159">Chromosome partition</keyword>
<dbReference type="RefSeq" id="WP_191820492.1">
    <property type="nucleotide sequence ID" value="NZ_JACYFT010000007.1"/>
</dbReference>
<dbReference type="PANTHER" id="PTHR33375:SF1">
    <property type="entry name" value="CHROMOSOME-PARTITIONING PROTEIN PARB-RELATED"/>
    <property type="match status" value="1"/>
</dbReference>
<comment type="caution">
    <text evidence="5">The sequence shown here is derived from an EMBL/GenBank/DDBJ whole genome shotgun (WGS) entry which is preliminary data.</text>
</comment>
<sequence>MSAKIRADMFGASADLPRIIELDIQQVDANPDQPRKFFDESALMELAQSIEAKGLLQPILVKALEGERYMIVAGERRYRAHQLLSRPTIAAVITEGDTDEVAIIENVQRENLRPMELAESLGRLMETHGYTQEDAARVIGKARNTVTELLSLLKLPEDIKAQCRTSDIASKSFLVELARMDAAAMQEAWHALQTTGQTSVRAVRARKAGEPVKEEKQPDTPFQKAERALWIAVKSIEGTSFSQDESDKLKKIKSKLDSLMDKK</sequence>
<dbReference type="GO" id="GO:0007059">
    <property type="term" value="P:chromosome segregation"/>
    <property type="evidence" value="ECO:0007669"/>
    <property type="project" value="UniProtKB-KW"/>
</dbReference>
<dbReference type="AlphaFoldDB" id="A0A927FKZ7"/>
<keyword evidence="6" id="KW-1185">Reference proteome</keyword>
<proteinExistence type="inferred from homology"/>
<dbReference type="InterPro" id="IPR003115">
    <property type="entry name" value="ParB_N"/>
</dbReference>
<dbReference type="NCBIfam" id="TIGR00180">
    <property type="entry name" value="parB_part"/>
    <property type="match status" value="1"/>
</dbReference>
<comment type="similarity">
    <text evidence="1">Belongs to the ParB family.</text>
</comment>
<gene>
    <name evidence="5" type="ORF">IC609_15805</name>
</gene>
<evidence type="ECO:0000313" key="6">
    <source>
        <dbReference type="Proteomes" id="UP000647424"/>
    </source>
</evidence>
<dbReference type="InterPro" id="IPR041468">
    <property type="entry name" value="HTH_ParB/Spo0J"/>
</dbReference>
<protein>
    <submittedName>
        <fullName evidence="5">ParB/RepB/Spo0J family partition protein</fullName>
    </submittedName>
</protein>
<feature type="domain" description="ParB-like N-terminal" evidence="4">
    <location>
        <begin position="20"/>
        <end position="107"/>
    </location>
</feature>
<evidence type="ECO:0000313" key="5">
    <source>
        <dbReference type="EMBL" id="MBD8052002.1"/>
    </source>
</evidence>
<dbReference type="Gene3D" id="1.10.10.2830">
    <property type="match status" value="1"/>
</dbReference>
<accession>A0A927FKZ7</accession>
<evidence type="ECO:0000256" key="3">
    <source>
        <dbReference type="ARBA" id="ARBA00023125"/>
    </source>
</evidence>
<organism evidence="5 6">
    <name type="scientific">Limnohabitans radicicola</name>
    <dbReference type="NCBI Taxonomy" id="2771427"/>
    <lineage>
        <taxon>Bacteria</taxon>
        <taxon>Pseudomonadati</taxon>
        <taxon>Pseudomonadota</taxon>
        <taxon>Betaproteobacteria</taxon>
        <taxon>Burkholderiales</taxon>
        <taxon>Comamonadaceae</taxon>
        <taxon>Limnohabitans</taxon>
    </lineage>
</organism>
<evidence type="ECO:0000256" key="1">
    <source>
        <dbReference type="ARBA" id="ARBA00006295"/>
    </source>
</evidence>
<dbReference type="EMBL" id="JACYFT010000007">
    <property type="protein sequence ID" value="MBD8052002.1"/>
    <property type="molecule type" value="Genomic_DNA"/>
</dbReference>
<dbReference type="GO" id="GO:0005694">
    <property type="term" value="C:chromosome"/>
    <property type="evidence" value="ECO:0007669"/>
    <property type="project" value="TreeGrafter"/>
</dbReference>
<dbReference type="InterPro" id="IPR004437">
    <property type="entry name" value="ParB/RepB/Spo0J"/>
</dbReference>
<dbReference type="FunFam" id="3.90.1530.30:FF:000001">
    <property type="entry name" value="Chromosome partitioning protein ParB"/>
    <property type="match status" value="1"/>
</dbReference>
<dbReference type="Gene3D" id="3.90.1530.30">
    <property type="match status" value="1"/>
</dbReference>
<evidence type="ECO:0000259" key="4">
    <source>
        <dbReference type="SMART" id="SM00470"/>
    </source>
</evidence>
<dbReference type="PANTHER" id="PTHR33375">
    <property type="entry name" value="CHROMOSOME-PARTITIONING PROTEIN PARB-RELATED"/>
    <property type="match status" value="1"/>
</dbReference>
<dbReference type="GO" id="GO:0003677">
    <property type="term" value="F:DNA binding"/>
    <property type="evidence" value="ECO:0007669"/>
    <property type="project" value="UniProtKB-KW"/>
</dbReference>
<dbReference type="CDD" id="cd16393">
    <property type="entry name" value="SPO0J_N"/>
    <property type="match status" value="1"/>
</dbReference>
<evidence type="ECO:0000256" key="2">
    <source>
        <dbReference type="ARBA" id="ARBA00022829"/>
    </source>
</evidence>
<dbReference type="SMART" id="SM00470">
    <property type="entry name" value="ParB"/>
    <property type="match status" value="1"/>
</dbReference>
<reference evidence="5 6" key="1">
    <citation type="submission" date="2020-09" db="EMBL/GenBank/DDBJ databases">
        <title>Genome seq and assembly of Limnohabitants sp.</title>
        <authorList>
            <person name="Chhetri G."/>
        </authorList>
    </citation>
    <scope>NUCLEOTIDE SEQUENCE [LARGE SCALE GENOMIC DNA]</scope>
    <source>
        <strain evidence="5 6">JUR4</strain>
    </source>
</reference>
<dbReference type="Pfam" id="PF17762">
    <property type="entry name" value="HTH_ParB"/>
    <property type="match status" value="1"/>
</dbReference>
<name>A0A927FKZ7_9BURK</name>
<keyword evidence="3" id="KW-0238">DNA-binding</keyword>
<dbReference type="Pfam" id="PF02195">
    <property type="entry name" value="ParB_N"/>
    <property type="match status" value="1"/>
</dbReference>